<dbReference type="PIRSF" id="PIRSF001426">
    <property type="entry name" value="NHase_alpha"/>
    <property type="match status" value="1"/>
</dbReference>
<feature type="domain" description="Nitrile hydratase alpha/Thiocyanate hydrolase gamma" evidence="5">
    <location>
        <begin position="33"/>
        <end position="208"/>
    </location>
</feature>
<organism evidence="6 7">
    <name type="scientific">Tistlia consotensis USBA 355</name>
    <dbReference type="NCBI Taxonomy" id="560819"/>
    <lineage>
        <taxon>Bacteria</taxon>
        <taxon>Pseudomonadati</taxon>
        <taxon>Pseudomonadota</taxon>
        <taxon>Alphaproteobacteria</taxon>
        <taxon>Rhodospirillales</taxon>
        <taxon>Rhodovibrionaceae</taxon>
        <taxon>Tistlia</taxon>
    </lineage>
</organism>
<evidence type="ECO:0000256" key="1">
    <source>
        <dbReference type="ARBA" id="ARBA00009363"/>
    </source>
</evidence>
<dbReference type="InterPro" id="IPR023900">
    <property type="entry name" value="CN_Hdrtase_asu/SCN_Hdrlase_gsu"/>
</dbReference>
<keyword evidence="7" id="KW-1185">Reference proteome</keyword>
<dbReference type="Gene3D" id="3.90.330.10">
    <property type="entry name" value="Nitrile hydratase alpha /Thiocyanate hydrolase gamma"/>
    <property type="match status" value="1"/>
</dbReference>
<dbReference type="AlphaFoldDB" id="A0A1Y6CL45"/>
<comment type="similarity">
    <text evidence="1">Belongs to the nitrile hydratase subunit alpha family.</text>
</comment>
<dbReference type="RefSeq" id="WP_085125716.1">
    <property type="nucleotide sequence ID" value="NZ_FWZX01000031.1"/>
</dbReference>
<dbReference type="GO" id="GO:0046914">
    <property type="term" value="F:transition metal ion binding"/>
    <property type="evidence" value="ECO:0007669"/>
    <property type="project" value="InterPro"/>
</dbReference>
<dbReference type="InterPro" id="IPR004232">
    <property type="entry name" value="CN_Hdrtase_a/SCN_Hdrlase_g"/>
</dbReference>
<dbReference type="GO" id="GO:0003824">
    <property type="term" value="F:catalytic activity"/>
    <property type="evidence" value="ECO:0007669"/>
    <property type="project" value="InterPro"/>
</dbReference>
<evidence type="ECO:0000313" key="6">
    <source>
        <dbReference type="EMBL" id="SMF72921.1"/>
    </source>
</evidence>
<feature type="binding site" evidence="3">
    <location>
        <position position="123"/>
    </location>
    <ligand>
        <name>Fe(3+)</name>
        <dbReference type="ChEBI" id="CHEBI:29034"/>
    </ligand>
</feature>
<dbReference type="EMBL" id="FWZX01000031">
    <property type="protein sequence ID" value="SMF72921.1"/>
    <property type="molecule type" value="Genomic_DNA"/>
</dbReference>
<evidence type="ECO:0000256" key="3">
    <source>
        <dbReference type="PIRSR" id="PIRSR001426-1"/>
    </source>
</evidence>
<keyword evidence="2 3" id="KW-0479">Metal-binding</keyword>
<evidence type="ECO:0000259" key="5">
    <source>
        <dbReference type="Pfam" id="PF02979"/>
    </source>
</evidence>
<sequence length="220" mass="24238">MTSDHPHDPGHDHDHARTFQPDLSEPTSDAALIGVALRRLMIERGVYSAEEERATIERMAGANPGNGARIVARAWSDPAFKERLLADGAEAIKELGYDLSPLEFTVLENTDRLHNVVVCTLCSCYPRALLGQSPAWYKSKNYRARVVREPRAVLAEFGVALADDVEVRVHDSTAELRYMILPQRPAGTEGLDEADLAALVTRDSLIGTQRDLTPKDPAAR</sequence>
<feature type="compositionally biased region" description="Basic and acidic residues" evidence="4">
    <location>
        <begin position="1"/>
        <end position="17"/>
    </location>
</feature>
<dbReference type="STRING" id="560819.SAMN05428998_13169"/>
<dbReference type="SUPFAM" id="SSF56209">
    <property type="entry name" value="Nitrile hydratase alpha chain"/>
    <property type="match status" value="1"/>
</dbReference>
<dbReference type="Proteomes" id="UP000192917">
    <property type="component" value="Unassembled WGS sequence"/>
</dbReference>
<protein>
    <submittedName>
        <fullName evidence="6">Nitrile hydratase</fullName>
    </submittedName>
</protein>
<name>A0A1Y6CL45_9PROT</name>
<reference evidence="6 7" key="1">
    <citation type="submission" date="2017-04" db="EMBL/GenBank/DDBJ databases">
        <authorList>
            <person name="Afonso C.L."/>
            <person name="Miller P.J."/>
            <person name="Scott M.A."/>
            <person name="Spackman E."/>
            <person name="Goraichik I."/>
            <person name="Dimitrov K.M."/>
            <person name="Suarez D.L."/>
            <person name="Swayne D.E."/>
        </authorList>
    </citation>
    <scope>NUCLEOTIDE SEQUENCE [LARGE SCALE GENOMIC DNA]</scope>
    <source>
        <strain evidence="6 7">USBA 355</strain>
    </source>
</reference>
<accession>A0A1Y6CL45</accession>
<evidence type="ECO:0000313" key="7">
    <source>
        <dbReference type="Proteomes" id="UP000192917"/>
    </source>
</evidence>
<gene>
    <name evidence="6" type="ORF">SAMN05428998_13169</name>
</gene>
<feature type="binding site" evidence="3">
    <location>
        <position position="122"/>
    </location>
    <ligand>
        <name>Fe(3+)</name>
        <dbReference type="ChEBI" id="CHEBI:29034"/>
    </ligand>
</feature>
<evidence type="ECO:0000256" key="2">
    <source>
        <dbReference type="ARBA" id="ARBA00022723"/>
    </source>
</evidence>
<evidence type="ECO:0000256" key="4">
    <source>
        <dbReference type="SAM" id="MobiDB-lite"/>
    </source>
</evidence>
<dbReference type="Pfam" id="PF02979">
    <property type="entry name" value="NHase_alpha"/>
    <property type="match status" value="1"/>
</dbReference>
<keyword evidence="3" id="KW-0408">Iron</keyword>
<proteinExistence type="inferred from homology"/>
<feature type="binding site" evidence="3">
    <location>
        <position position="124"/>
    </location>
    <ligand>
        <name>Fe(3+)</name>
        <dbReference type="ChEBI" id="CHEBI:29034"/>
    </ligand>
</feature>
<feature type="binding site" evidence="3">
    <location>
        <position position="119"/>
    </location>
    <ligand>
        <name>Fe(3+)</name>
        <dbReference type="ChEBI" id="CHEBI:29034"/>
    </ligand>
</feature>
<feature type="region of interest" description="Disordered" evidence="4">
    <location>
        <begin position="1"/>
        <end position="25"/>
    </location>
</feature>
<dbReference type="InterPro" id="IPR036648">
    <property type="entry name" value="CN_Hdrase_a/SCN_Hdrase_g_sf"/>
</dbReference>